<evidence type="ECO:0000313" key="1">
    <source>
        <dbReference type="EMBL" id="RNA24847.1"/>
    </source>
</evidence>
<gene>
    <name evidence="1" type="ORF">BpHYR1_043695</name>
</gene>
<proteinExistence type="predicted"/>
<sequence length="71" mass="8515">MVHLLVEQFLFPDLSKEDIWMFGLLKGSLFVNRKIRRTYSSHTQITKIDRKICELWFTKPTRSSTDKQINK</sequence>
<dbReference type="Proteomes" id="UP000276133">
    <property type="component" value="Unassembled WGS sequence"/>
</dbReference>
<reference evidence="1 2" key="1">
    <citation type="journal article" date="2018" name="Sci. Rep.">
        <title>Genomic signatures of local adaptation to the degree of environmental predictability in rotifers.</title>
        <authorList>
            <person name="Franch-Gras L."/>
            <person name="Hahn C."/>
            <person name="Garcia-Roger E.M."/>
            <person name="Carmona M.J."/>
            <person name="Serra M."/>
            <person name="Gomez A."/>
        </authorList>
    </citation>
    <scope>NUCLEOTIDE SEQUENCE [LARGE SCALE GENOMIC DNA]</scope>
    <source>
        <strain evidence="1">HYR1</strain>
    </source>
</reference>
<organism evidence="1 2">
    <name type="scientific">Brachionus plicatilis</name>
    <name type="common">Marine rotifer</name>
    <name type="synonym">Brachionus muelleri</name>
    <dbReference type="NCBI Taxonomy" id="10195"/>
    <lineage>
        <taxon>Eukaryota</taxon>
        <taxon>Metazoa</taxon>
        <taxon>Spiralia</taxon>
        <taxon>Gnathifera</taxon>
        <taxon>Rotifera</taxon>
        <taxon>Eurotatoria</taxon>
        <taxon>Monogononta</taxon>
        <taxon>Pseudotrocha</taxon>
        <taxon>Ploima</taxon>
        <taxon>Brachionidae</taxon>
        <taxon>Brachionus</taxon>
    </lineage>
</organism>
<name>A0A3M7RNC2_BRAPC</name>
<accession>A0A3M7RNC2</accession>
<evidence type="ECO:0000313" key="2">
    <source>
        <dbReference type="Proteomes" id="UP000276133"/>
    </source>
</evidence>
<comment type="caution">
    <text evidence="1">The sequence shown here is derived from an EMBL/GenBank/DDBJ whole genome shotgun (WGS) entry which is preliminary data.</text>
</comment>
<dbReference type="EMBL" id="REGN01003039">
    <property type="protein sequence ID" value="RNA24847.1"/>
    <property type="molecule type" value="Genomic_DNA"/>
</dbReference>
<keyword evidence="2" id="KW-1185">Reference proteome</keyword>
<dbReference type="AlphaFoldDB" id="A0A3M7RNC2"/>
<protein>
    <submittedName>
        <fullName evidence="1">Uncharacterized protein</fullName>
    </submittedName>
</protein>